<evidence type="ECO:0000259" key="6">
    <source>
        <dbReference type="Pfam" id="PF00501"/>
    </source>
</evidence>
<dbReference type="InterPro" id="IPR020845">
    <property type="entry name" value="AMP-binding_CS"/>
</dbReference>
<dbReference type="EC" id="6.2.1.44" evidence="4"/>
<evidence type="ECO:0000256" key="5">
    <source>
        <dbReference type="ARBA" id="ARBA00067668"/>
    </source>
</evidence>
<name>A0A9X3TYN4_9PROT</name>
<dbReference type="Gene3D" id="3.40.50.12780">
    <property type="entry name" value="N-terminal domain of ligase-like"/>
    <property type="match status" value="1"/>
</dbReference>
<dbReference type="SUPFAM" id="SSF56801">
    <property type="entry name" value="Acetyl-CoA synthetase-like"/>
    <property type="match status" value="1"/>
</dbReference>
<dbReference type="GO" id="GO:0016877">
    <property type="term" value="F:ligase activity, forming carbon-sulfur bonds"/>
    <property type="evidence" value="ECO:0007669"/>
    <property type="project" value="UniProtKB-ARBA"/>
</dbReference>
<dbReference type="PANTHER" id="PTHR43767:SF7">
    <property type="entry name" value="MEDIUM_LONG-CHAIN-FATTY-ACID--COA LIGASE FADD8"/>
    <property type="match status" value="1"/>
</dbReference>
<dbReference type="FunFam" id="3.30.300.30:FF:000008">
    <property type="entry name" value="2,3-dihydroxybenzoate-AMP ligase"/>
    <property type="match status" value="1"/>
</dbReference>
<dbReference type="InterPro" id="IPR045851">
    <property type="entry name" value="AMP-bd_C_sf"/>
</dbReference>
<sequence>MFDISSYLTRTAERFPDRPSLYEDDALIATFFDLENRVAILAHDLRVRLGLRAGDRVGLYGKNSARYIMLMLAIWRAGLTVVPINARLHPKEVSYILQNSGARVLFTDAVDGFDSREIPLLGMETAATDWRQLPMPANDDLDSDPAIAWLFYTSGTTGRPKGVVLTHDILRQVFLNYLADVDSIVPDDCVIHFGALSHGSGMHVLPHIMCGAANVVPRRLKFDAAGLGVLFARYRGITSFMAPTMIRHLLDLPEFARLPLTNIKTIVYGGGPMYVADIVEALDKLGNRFVQIYGQGESPMTITCLRRSEIFDACERRDYDRLGSVGRSFSGVEVAVCDGSGNALPHGEIGEILVRGPTVMQGYWRNPSATAETIRDGWLFTGDMGQQDPAGFVTLKDRSKDMIVTGGFNVYPREIEEILLRHPAVCEVSVVGQQNAEWGEIIVAFVACHRGMIVTDSELDALCLDNLARFKRPKQYRFLDELPKNNYGKILKRDLRESLDRISA</sequence>
<accession>A0A9X3TYN4</accession>
<feature type="domain" description="AMP-binding enzyme C-terminal" evidence="7">
    <location>
        <begin position="414"/>
        <end position="489"/>
    </location>
</feature>
<comment type="caution">
    <text evidence="8">The sequence shown here is derived from an EMBL/GenBank/DDBJ whole genome shotgun (WGS) entry which is preliminary data.</text>
</comment>
<reference evidence="8" key="1">
    <citation type="submission" date="2022-08" db="EMBL/GenBank/DDBJ databases">
        <authorList>
            <person name="Vandamme P."/>
            <person name="Hettiarachchi A."/>
            <person name="Peeters C."/>
            <person name="Cnockaert M."/>
            <person name="Carlier A."/>
        </authorList>
    </citation>
    <scope>NUCLEOTIDE SEQUENCE</scope>
    <source>
        <strain evidence="8">LMG 31809</strain>
    </source>
</reference>
<evidence type="ECO:0000256" key="4">
    <source>
        <dbReference type="ARBA" id="ARBA00066616"/>
    </source>
</evidence>
<dbReference type="AlphaFoldDB" id="A0A9X3TYN4"/>
<organism evidence="8 9">
    <name type="scientific">Govanella unica</name>
    <dbReference type="NCBI Taxonomy" id="2975056"/>
    <lineage>
        <taxon>Bacteria</taxon>
        <taxon>Pseudomonadati</taxon>
        <taxon>Pseudomonadota</taxon>
        <taxon>Alphaproteobacteria</taxon>
        <taxon>Emcibacterales</taxon>
        <taxon>Govanellaceae</taxon>
        <taxon>Govanella</taxon>
    </lineage>
</organism>
<feature type="domain" description="AMP-dependent synthetase/ligase" evidence="6">
    <location>
        <begin position="9"/>
        <end position="364"/>
    </location>
</feature>
<dbReference type="InterPro" id="IPR050237">
    <property type="entry name" value="ATP-dep_AMP-bd_enzyme"/>
</dbReference>
<keyword evidence="2" id="KW-0436">Ligase</keyword>
<dbReference type="Pfam" id="PF13193">
    <property type="entry name" value="AMP-binding_C"/>
    <property type="match status" value="1"/>
</dbReference>
<evidence type="ECO:0000313" key="8">
    <source>
        <dbReference type="EMBL" id="MDA5194048.1"/>
    </source>
</evidence>
<evidence type="ECO:0000313" key="9">
    <source>
        <dbReference type="Proteomes" id="UP001141619"/>
    </source>
</evidence>
<dbReference type="Gene3D" id="3.30.300.30">
    <property type="match status" value="1"/>
</dbReference>
<dbReference type="Proteomes" id="UP001141619">
    <property type="component" value="Unassembled WGS sequence"/>
</dbReference>
<dbReference type="EMBL" id="JANWOI010000003">
    <property type="protein sequence ID" value="MDA5194048.1"/>
    <property type="molecule type" value="Genomic_DNA"/>
</dbReference>
<comment type="similarity">
    <text evidence="1">Belongs to the ATP-dependent AMP-binding enzyme family.</text>
</comment>
<gene>
    <name evidence="8" type="ORF">NYP16_08810</name>
</gene>
<protein>
    <recommendedName>
        <fullName evidence="5">3-methylmercaptopropionyl-CoA ligase</fullName>
        <ecNumber evidence="4">6.2.1.44</ecNumber>
    </recommendedName>
</protein>
<reference evidence="8" key="2">
    <citation type="journal article" date="2023" name="Syst. Appl. Microbiol.">
        <title>Govania unica gen. nov., sp. nov., a rare biosphere bacterium that represents a novel family in the class Alphaproteobacteria.</title>
        <authorList>
            <person name="Vandamme P."/>
            <person name="Peeters C."/>
            <person name="Hettiarachchi A."/>
            <person name="Cnockaert M."/>
            <person name="Carlier A."/>
        </authorList>
    </citation>
    <scope>NUCLEOTIDE SEQUENCE</scope>
    <source>
        <strain evidence="8">LMG 31809</strain>
    </source>
</reference>
<dbReference type="InterPro" id="IPR025110">
    <property type="entry name" value="AMP-bd_C"/>
</dbReference>
<evidence type="ECO:0000256" key="3">
    <source>
        <dbReference type="ARBA" id="ARBA00051915"/>
    </source>
</evidence>
<dbReference type="PANTHER" id="PTHR43767">
    <property type="entry name" value="LONG-CHAIN-FATTY-ACID--COA LIGASE"/>
    <property type="match status" value="1"/>
</dbReference>
<dbReference type="RefSeq" id="WP_274943754.1">
    <property type="nucleotide sequence ID" value="NZ_JANWOI010000003.1"/>
</dbReference>
<keyword evidence="9" id="KW-1185">Reference proteome</keyword>
<dbReference type="Pfam" id="PF00501">
    <property type="entry name" value="AMP-binding"/>
    <property type="match status" value="1"/>
</dbReference>
<dbReference type="PROSITE" id="PS00455">
    <property type="entry name" value="AMP_BINDING"/>
    <property type="match status" value="1"/>
</dbReference>
<dbReference type="InterPro" id="IPR042099">
    <property type="entry name" value="ANL_N_sf"/>
</dbReference>
<evidence type="ECO:0000256" key="2">
    <source>
        <dbReference type="ARBA" id="ARBA00022598"/>
    </source>
</evidence>
<evidence type="ECO:0000259" key="7">
    <source>
        <dbReference type="Pfam" id="PF13193"/>
    </source>
</evidence>
<comment type="catalytic activity">
    <reaction evidence="3">
        <text>3-(methylsulfanyl)propanoate + ATP + CoA = 3-(methylsulfanyl)propanoyl-CoA + AMP + diphosphate</text>
        <dbReference type="Rhea" id="RHEA:43052"/>
        <dbReference type="ChEBI" id="CHEBI:30616"/>
        <dbReference type="ChEBI" id="CHEBI:33019"/>
        <dbReference type="ChEBI" id="CHEBI:49016"/>
        <dbReference type="ChEBI" id="CHEBI:57287"/>
        <dbReference type="ChEBI" id="CHEBI:82815"/>
        <dbReference type="ChEBI" id="CHEBI:456215"/>
        <dbReference type="EC" id="6.2.1.44"/>
    </reaction>
    <physiologicalReaction direction="left-to-right" evidence="3">
        <dbReference type="Rhea" id="RHEA:43053"/>
    </physiologicalReaction>
</comment>
<dbReference type="InterPro" id="IPR000873">
    <property type="entry name" value="AMP-dep_synth/lig_dom"/>
</dbReference>
<evidence type="ECO:0000256" key="1">
    <source>
        <dbReference type="ARBA" id="ARBA00006432"/>
    </source>
</evidence>
<proteinExistence type="inferred from homology"/>